<dbReference type="GO" id="GO:0006412">
    <property type="term" value="P:translation"/>
    <property type="evidence" value="ECO:0007669"/>
    <property type="project" value="InterPro"/>
</dbReference>
<reference evidence="10 11" key="1">
    <citation type="journal article" date="2011" name="Science">
        <title>The Selaginella genome identifies genetic changes associated with the evolution of vascular plants.</title>
        <authorList>
            <person name="Banks J.A."/>
            <person name="Nishiyama T."/>
            <person name="Hasebe M."/>
            <person name="Bowman J.L."/>
            <person name="Gribskov M."/>
            <person name="dePamphilis C."/>
            <person name="Albert V.A."/>
            <person name="Aono N."/>
            <person name="Aoyama T."/>
            <person name="Ambrose B.A."/>
            <person name="Ashton N.W."/>
            <person name="Axtell M.J."/>
            <person name="Barker E."/>
            <person name="Barker M.S."/>
            <person name="Bennetzen J.L."/>
            <person name="Bonawitz N.D."/>
            <person name="Chapple C."/>
            <person name="Cheng C."/>
            <person name="Correa L.G."/>
            <person name="Dacre M."/>
            <person name="DeBarry J."/>
            <person name="Dreyer I."/>
            <person name="Elias M."/>
            <person name="Engstrom E.M."/>
            <person name="Estelle M."/>
            <person name="Feng L."/>
            <person name="Finet C."/>
            <person name="Floyd S.K."/>
            <person name="Frommer W.B."/>
            <person name="Fujita T."/>
            <person name="Gramzow L."/>
            <person name="Gutensohn M."/>
            <person name="Harholt J."/>
            <person name="Hattori M."/>
            <person name="Heyl A."/>
            <person name="Hirai T."/>
            <person name="Hiwatashi Y."/>
            <person name="Ishikawa M."/>
            <person name="Iwata M."/>
            <person name="Karol K.G."/>
            <person name="Koehler B."/>
            <person name="Kolukisaoglu U."/>
            <person name="Kubo M."/>
            <person name="Kurata T."/>
            <person name="Lalonde S."/>
            <person name="Li K."/>
            <person name="Li Y."/>
            <person name="Litt A."/>
            <person name="Lyons E."/>
            <person name="Manning G."/>
            <person name="Maruyama T."/>
            <person name="Michael T.P."/>
            <person name="Mikami K."/>
            <person name="Miyazaki S."/>
            <person name="Morinaga S."/>
            <person name="Murata T."/>
            <person name="Mueller-Roeber B."/>
            <person name="Nelson D.R."/>
            <person name="Obara M."/>
            <person name="Oguri Y."/>
            <person name="Olmstead R.G."/>
            <person name="Onodera N."/>
            <person name="Petersen B.L."/>
            <person name="Pils B."/>
            <person name="Prigge M."/>
            <person name="Rensing S.A."/>
            <person name="Riano-Pachon D.M."/>
            <person name="Roberts A.W."/>
            <person name="Sato Y."/>
            <person name="Scheller H.V."/>
            <person name="Schulz B."/>
            <person name="Schulz C."/>
            <person name="Shakirov E.V."/>
            <person name="Shibagaki N."/>
            <person name="Shinohara N."/>
            <person name="Shippen D.E."/>
            <person name="Soerensen I."/>
            <person name="Sotooka R."/>
            <person name="Sugimoto N."/>
            <person name="Sugita M."/>
            <person name="Sumikawa N."/>
            <person name="Tanurdzic M."/>
            <person name="Theissen G."/>
            <person name="Ulvskov P."/>
            <person name="Wakazuki S."/>
            <person name="Weng J.K."/>
            <person name="Willats W.W."/>
            <person name="Wipf D."/>
            <person name="Wolf P.G."/>
            <person name="Yang L."/>
            <person name="Zimmer A.D."/>
            <person name="Zhu Q."/>
            <person name="Mitros T."/>
            <person name="Hellsten U."/>
            <person name="Loque D."/>
            <person name="Otillar R."/>
            <person name="Salamov A."/>
            <person name="Schmutz J."/>
            <person name="Shapiro H."/>
            <person name="Lindquist E."/>
            <person name="Lucas S."/>
            <person name="Rokhsar D."/>
            <person name="Grigoriev I.V."/>
        </authorList>
    </citation>
    <scope>NUCLEOTIDE SEQUENCE [LARGE SCALE GENOMIC DNA]</scope>
</reference>
<protein>
    <submittedName>
        <fullName evidence="10">Uncharacterized protein</fullName>
    </submittedName>
</protein>
<keyword evidence="3" id="KW-0809">Transit peptide</keyword>
<keyword evidence="2" id="KW-0479">Metal-binding</keyword>
<evidence type="ECO:0000256" key="1">
    <source>
        <dbReference type="ARBA" id="ARBA00004173"/>
    </source>
</evidence>
<evidence type="ECO:0000313" key="10">
    <source>
        <dbReference type="EMBL" id="EFJ28821.1"/>
    </source>
</evidence>
<feature type="coiled-coil region" evidence="8">
    <location>
        <begin position="4"/>
        <end position="56"/>
    </location>
</feature>
<comment type="function">
    <text evidence="7">Mitochondrial ribosome (mitoribosome) assembly factor. Binds at the interface of the head and body domains of the mitochondrial small ribosomal subunit (mt-SSU), occluding the mRNA channel and preventing compaction of the head domain towards the body. Probable inactive methyltransferase: retains the characteristic folding and ability to bind S-adenosyl-L-methionine, but it probably lost its methyltransferase activity.</text>
</comment>
<dbReference type="SUPFAM" id="SSF53335">
    <property type="entry name" value="S-adenosyl-L-methionine-dependent methyltransferases"/>
    <property type="match status" value="1"/>
</dbReference>
<keyword evidence="4" id="KW-0408">Iron</keyword>
<evidence type="ECO:0000256" key="2">
    <source>
        <dbReference type="ARBA" id="ARBA00022723"/>
    </source>
</evidence>
<dbReference type="InterPro" id="IPR015324">
    <property type="entry name" value="Ribosomal_Rsm22-like"/>
</dbReference>
<proteinExistence type="predicted"/>
<dbReference type="HOGENOM" id="CLU_420597_0_0_1"/>
<evidence type="ECO:0000256" key="7">
    <source>
        <dbReference type="ARBA" id="ARBA00045681"/>
    </source>
</evidence>
<sequence>MEYLNKLEVAYEKLKQEGIDKENLLNGHKSDLRDQLDAANQTIKRLELEKAVVIKERDFWQRYIEKLFLGLDGKLLPATGFWISVLDRTTGHGEMGFGAQSLTTMASTSKADLILKKRALAAAAFQRVPPVRIPDLLQSQVERLLREHPEVDIDKSITRMEAVKSFWADEELACSRQLRTLNPGAQKEKVKSWILATEQGPVKYLMDDAVAFAARSMPSTYAALYRVLSEVKRRIPDFRPRQVLDFGSGPGTSLWAIRELWPEQMKTAFLIETSAAMTSVCKSLAEGVETMPLLKYRTVLPNAGRSPRRDEKTNDLVICSFAMNEVPSMAHRMAVVNYLWTLTHNMLVIIEPGTLHGSALVRRLRDRVMTTENHRVRGQYRGLYLPASDPKAHSDLGAHVVAPCAHDGTCPMSRNVNGGICGLIQAIQAQEAKKLDKVSFSFVVMRRGFRKWGAWPLDRYKEGAPVVEPSQEDKVANLQGGWMRIVRPPTKLGNGITVPVCVPTGRNATDASLEDIKVTKDNIAIRNLYLVWSSSTSLELGVKTQRLNFRIEFWIWEGQRKIRKKPSSAAKNVAKKKLAVAAYPGQGMRLVSIVLAQHNDGHDPGGDPRPHLDPGSVHLVGDKPSPPKSPKFGHRACVAPNGDTTRATWRKL</sequence>
<dbReference type="Gene3D" id="3.40.50.150">
    <property type="entry name" value="Vaccinia Virus protein VP39"/>
    <property type="match status" value="1"/>
</dbReference>
<keyword evidence="5" id="KW-0411">Iron-sulfur</keyword>
<feature type="region of interest" description="Disordered" evidence="9">
    <location>
        <begin position="598"/>
        <end position="633"/>
    </location>
</feature>
<dbReference type="GO" id="GO:0046872">
    <property type="term" value="F:metal ion binding"/>
    <property type="evidence" value="ECO:0007669"/>
    <property type="project" value="UniProtKB-KW"/>
</dbReference>
<evidence type="ECO:0000256" key="4">
    <source>
        <dbReference type="ARBA" id="ARBA00023004"/>
    </source>
</evidence>
<evidence type="ECO:0000256" key="5">
    <source>
        <dbReference type="ARBA" id="ARBA00023014"/>
    </source>
</evidence>
<feature type="compositionally biased region" description="Basic and acidic residues" evidence="9">
    <location>
        <begin position="599"/>
        <end position="612"/>
    </location>
</feature>
<evidence type="ECO:0000313" key="11">
    <source>
        <dbReference type="Proteomes" id="UP000001514"/>
    </source>
</evidence>
<evidence type="ECO:0000256" key="6">
    <source>
        <dbReference type="ARBA" id="ARBA00023128"/>
    </source>
</evidence>
<evidence type="ECO:0000256" key="3">
    <source>
        <dbReference type="ARBA" id="ARBA00022946"/>
    </source>
</evidence>
<comment type="subcellular location">
    <subcellularLocation>
        <location evidence="1">Mitochondrion</location>
    </subcellularLocation>
</comment>
<organism evidence="11">
    <name type="scientific">Selaginella moellendorffii</name>
    <name type="common">Spikemoss</name>
    <dbReference type="NCBI Taxonomy" id="88036"/>
    <lineage>
        <taxon>Eukaryota</taxon>
        <taxon>Viridiplantae</taxon>
        <taxon>Streptophyta</taxon>
        <taxon>Embryophyta</taxon>
        <taxon>Tracheophyta</taxon>
        <taxon>Lycopodiopsida</taxon>
        <taxon>Selaginellales</taxon>
        <taxon>Selaginellaceae</taxon>
        <taxon>Selaginella</taxon>
    </lineage>
</organism>
<dbReference type="Gramene" id="EFJ28821">
    <property type="protein sequence ID" value="EFJ28821"/>
    <property type="gene ID" value="SELMODRAFT_410587"/>
</dbReference>
<dbReference type="eggNOG" id="KOG2539">
    <property type="taxonomic scope" value="Eukaryota"/>
</dbReference>
<dbReference type="OMA" id="INLEICC"/>
<dbReference type="AlphaFoldDB" id="D8RF77"/>
<accession>D8RF77</accession>
<dbReference type="GO" id="GO:0051536">
    <property type="term" value="F:iron-sulfur cluster binding"/>
    <property type="evidence" value="ECO:0007669"/>
    <property type="project" value="UniProtKB-KW"/>
</dbReference>
<dbReference type="InterPro" id="IPR052571">
    <property type="entry name" value="Mt_RNA_Methyltransferase"/>
</dbReference>
<dbReference type="GO" id="GO:0008168">
    <property type="term" value="F:methyltransferase activity"/>
    <property type="evidence" value="ECO:0007669"/>
    <property type="project" value="InterPro"/>
</dbReference>
<dbReference type="STRING" id="88036.D8RF77"/>
<dbReference type="InParanoid" id="D8RF77"/>
<keyword evidence="8" id="KW-0175">Coiled coil</keyword>
<keyword evidence="6" id="KW-0496">Mitochondrion</keyword>
<dbReference type="KEGG" id="smo:SELMODRAFT_410587"/>
<dbReference type="GO" id="GO:0005739">
    <property type="term" value="C:mitochondrion"/>
    <property type="evidence" value="ECO:0007669"/>
    <property type="project" value="UniProtKB-SubCell"/>
</dbReference>
<gene>
    <name evidence="10" type="ORF">SELMODRAFT_410587</name>
</gene>
<dbReference type="Proteomes" id="UP000001514">
    <property type="component" value="Unassembled WGS sequence"/>
</dbReference>
<dbReference type="InterPro" id="IPR029063">
    <property type="entry name" value="SAM-dependent_MTases_sf"/>
</dbReference>
<dbReference type="PANTHER" id="PTHR13184:SF5">
    <property type="entry name" value="METHYLTRANSFERASE-LIKE PROTEIN 17, MITOCHONDRIAL"/>
    <property type="match status" value="1"/>
</dbReference>
<name>D8RF77_SELML</name>
<dbReference type="PANTHER" id="PTHR13184">
    <property type="entry name" value="37S RIBOSOMAL PROTEIN S22"/>
    <property type="match status" value="1"/>
</dbReference>
<keyword evidence="11" id="KW-1185">Reference proteome</keyword>
<evidence type="ECO:0000256" key="9">
    <source>
        <dbReference type="SAM" id="MobiDB-lite"/>
    </source>
</evidence>
<dbReference type="Pfam" id="PF09243">
    <property type="entry name" value="Rsm22"/>
    <property type="match status" value="1"/>
</dbReference>
<dbReference type="EMBL" id="GL377578">
    <property type="protein sequence ID" value="EFJ28821.1"/>
    <property type="molecule type" value="Genomic_DNA"/>
</dbReference>
<evidence type="ECO:0000256" key="8">
    <source>
        <dbReference type="SAM" id="Coils"/>
    </source>
</evidence>